<dbReference type="InterPro" id="IPR001279">
    <property type="entry name" value="Metallo-B-lactamas"/>
</dbReference>
<accession>A0A497E6L9</accession>
<sequence>MDYIKFLGTGGARIVVSKQLRASGGIWLSLKGTNIYLDPGPGALVRCTSSRPSLDPTKLDAIILSHKHLDHSSDVNVMIEAMTEGGFKKRGILFAPEDALSDDPVVLKYVRKYLKEIQILEEGKSYHVGNISFSTPLRHIHGDVQTYGLNFEASPYRLSFITDTRFFSKLLECYRGEVLIINVVRLKKSNLDHLCIDDVKRIIKEVHPKVAILTHFGMTILRAKPWKIAEEMQNELGTKVIAATDGMKFNLEGITNGEDHRLHC</sequence>
<dbReference type="PANTHER" id="PTHR42663:SF6">
    <property type="entry name" value="HYDROLASE C777.06C-RELATED"/>
    <property type="match status" value="1"/>
</dbReference>
<reference evidence="2 3" key="1">
    <citation type="submission" date="2018-06" db="EMBL/GenBank/DDBJ databases">
        <title>Extensive metabolic versatility and redundancy in microbially diverse, dynamic hydrothermal sediments.</title>
        <authorList>
            <person name="Dombrowski N."/>
            <person name="Teske A."/>
            <person name="Baker B.J."/>
        </authorList>
    </citation>
    <scope>NUCLEOTIDE SEQUENCE [LARGE SCALE GENOMIC DNA]</scope>
    <source>
        <strain evidence="2">B47_G16</strain>
    </source>
</reference>
<protein>
    <recommendedName>
        <fullName evidence="1">Metallo-beta-lactamase domain-containing protein</fullName>
    </recommendedName>
</protein>
<evidence type="ECO:0000313" key="2">
    <source>
        <dbReference type="EMBL" id="RLE09361.1"/>
    </source>
</evidence>
<feature type="domain" description="Metallo-beta-lactamase" evidence="1">
    <location>
        <begin position="33"/>
        <end position="216"/>
    </location>
</feature>
<evidence type="ECO:0000259" key="1">
    <source>
        <dbReference type="Pfam" id="PF12706"/>
    </source>
</evidence>
<dbReference type="Pfam" id="PF12706">
    <property type="entry name" value="Lactamase_B_2"/>
    <property type="match status" value="1"/>
</dbReference>
<dbReference type="PANTHER" id="PTHR42663">
    <property type="entry name" value="HYDROLASE C777.06C-RELATED-RELATED"/>
    <property type="match status" value="1"/>
</dbReference>
<dbReference type="Proteomes" id="UP000279422">
    <property type="component" value="Unassembled WGS sequence"/>
</dbReference>
<gene>
    <name evidence="2" type="ORF">DRJ00_04385</name>
</gene>
<organism evidence="2 3">
    <name type="scientific">Aerophobetes bacterium</name>
    <dbReference type="NCBI Taxonomy" id="2030807"/>
    <lineage>
        <taxon>Bacteria</taxon>
        <taxon>Candidatus Aerophobota</taxon>
    </lineage>
</organism>
<comment type="caution">
    <text evidence="2">The sequence shown here is derived from an EMBL/GenBank/DDBJ whole genome shotgun (WGS) entry which is preliminary data.</text>
</comment>
<evidence type="ECO:0000313" key="3">
    <source>
        <dbReference type="Proteomes" id="UP000279422"/>
    </source>
</evidence>
<proteinExistence type="predicted"/>
<dbReference type="InterPro" id="IPR036866">
    <property type="entry name" value="RibonucZ/Hydroxyglut_hydro"/>
</dbReference>
<dbReference type="EMBL" id="QMPZ01000049">
    <property type="protein sequence ID" value="RLE09361.1"/>
    <property type="molecule type" value="Genomic_DNA"/>
</dbReference>
<dbReference type="SUPFAM" id="SSF56281">
    <property type="entry name" value="Metallo-hydrolase/oxidoreductase"/>
    <property type="match status" value="1"/>
</dbReference>
<dbReference type="Gene3D" id="3.60.15.10">
    <property type="entry name" value="Ribonuclease Z/Hydroxyacylglutathione hydrolase-like"/>
    <property type="match status" value="1"/>
</dbReference>
<name>A0A497E6L9_UNCAE</name>
<dbReference type="CDD" id="cd07741">
    <property type="entry name" value="metallo-hydrolase-like_MBL-fold"/>
    <property type="match status" value="1"/>
</dbReference>
<dbReference type="AlphaFoldDB" id="A0A497E6L9"/>